<keyword evidence="12" id="KW-0472">Membrane</keyword>
<feature type="binding site" evidence="9">
    <location>
        <position position="364"/>
    </location>
    <ligand>
        <name>Mg(2+)</name>
        <dbReference type="ChEBI" id="CHEBI:18420"/>
    </ligand>
</feature>
<evidence type="ECO:0000313" key="14">
    <source>
        <dbReference type="Proteomes" id="UP001151516"/>
    </source>
</evidence>
<dbReference type="SUPFAM" id="SSF53649">
    <property type="entry name" value="Alkaline phosphatase-like"/>
    <property type="match status" value="1"/>
</dbReference>
<feature type="transmembrane region" description="Helical" evidence="12">
    <location>
        <begin position="78"/>
        <end position="98"/>
    </location>
</feature>
<evidence type="ECO:0000256" key="2">
    <source>
        <dbReference type="ARBA" id="ARBA00012647"/>
    </source>
</evidence>
<keyword evidence="12" id="KW-0812">Transmembrane</keyword>
<comment type="caution">
    <text evidence="13">The sequence shown here is derived from an EMBL/GenBank/DDBJ whole genome shotgun (WGS) entry which is preliminary data.</text>
</comment>
<dbReference type="GO" id="GO:0000329">
    <property type="term" value="C:fungal-type vacuole membrane"/>
    <property type="evidence" value="ECO:0007669"/>
    <property type="project" value="TreeGrafter"/>
</dbReference>
<dbReference type="GO" id="GO:0046872">
    <property type="term" value="F:metal ion binding"/>
    <property type="evidence" value="ECO:0007669"/>
    <property type="project" value="UniProtKB-KW"/>
</dbReference>
<proteinExistence type="inferred from homology"/>
<keyword evidence="5 11" id="KW-0378">Hydrolase</keyword>
<comment type="cofactor">
    <cofactor evidence="9">
        <name>Zn(2+)</name>
        <dbReference type="ChEBI" id="CHEBI:29105"/>
    </cofactor>
    <text evidence="9">Binds 2 Zn(2+) ions.</text>
</comment>
<dbReference type="Gene3D" id="3.40.720.10">
    <property type="entry name" value="Alkaline Phosphatase, subunit A"/>
    <property type="match status" value="1"/>
</dbReference>
<feature type="binding site" evidence="9">
    <location>
        <position position="412"/>
    </location>
    <ligand>
        <name>Zn(2+)</name>
        <dbReference type="ChEBI" id="CHEBI:29105"/>
        <label>2</label>
    </ligand>
</feature>
<reference evidence="13" key="1">
    <citation type="submission" date="2022-07" db="EMBL/GenBank/DDBJ databases">
        <title>Phylogenomic reconstructions and comparative analyses of Kickxellomycotina fungi.</title>
        <authorList>
            <person name="Reynolds N.K."/>
            <person name="Stajich J.E."/>
            <person name="Barry K."/>
            <person name="Grigoriev I.V."/>
            <person name="Crous P."/>
            <person name="Smith M.E."/>
        </authorList>
    </citation>
    <scope>NUCLEOTIDE SEQUENCE</scope>
    <source>
        <strain evidence="13">CBS 109367</strain>
    </source>
</reference>
<evidence type="ECO:0000256" key="1">
    <source>
        <dbReference type="ARBA" id="ARBA00005984"/>
    </source>
</evidence>
<feature type="binding site" evidence="9">
    <location>
        <position position="411"/>
    </location>
    <ligand>
        <name>Zn(2+)</name>
        <dbReference type="ChEBI" id="CHEBI:29105"/>
        <label>2</label>
    </ligand>
</feature>
<dbReference type="InterPro" id="IPR018299">
    <property type="entry name" value="Alkaline_phosphatase_AS"/>
</dbReference>
<dbReference type="SMART" id="SM00098">
    <property type="entry name" value="alkPPc"/>
    <property type="match status" value="1"/>
</dbReference>
<evidence type="ECO:0000313" key="13">
    <source>
        <dbReference type="EMBL" id="KAJ2686548.1"/>
    </source>
</evidence>
<dbReference type="EMBL" id="JANBTX010000103">
    <property type="protein sequence ID" value="KAJ2686548.1"/>
    <property type="molecule type" value="Genomic_DNA"/>
</dbReference>
<feature type="binding site" evidence="9">
    <location>
        <position position="119"/>
    </location>
    <ligand>
        <name>Zn(2+)</name>
        <dbReference type="ChEBI" id="CHEBI:29105"/>
        <label>2</label>
    </ligand>
</feature>
<protein>
    <recommendedName>
        <fullName evidence="2 11">Alkaline phosphatase</fullName>
        <ecNumber evidence="2 11">3.1.3.1</ecNumber>
    </recommendedName>
</protein>
<feature type="binding site" evidence="9">
    <location>
        <position position="219"/>
    </location>
    <ligand>
        <name>Mg(2+)</name>
        <dbReference type="ChEBI" id="CHEBI:18420"/>
    </ligand>
</feature>
<dbReference type="OrthoDB" id="7392499at2759"/>
<gene>
    <name evidence="13" type="primary">PHO8_3</name>
    <name evidence="13" type="ORF">IWW39_003558</name>
</gene>
<organism evidence="13 14">
    <name type="scientific">Coemansia spiralis</name>
    <dbReference type="NCBI Taxonomy" id="417178"/>
    <lineage>
        <taxon>Eukaryota</taxon>
        <taxon>Fungi</taxon>
        <taxon>Fungi incertae sedis</taxon>
        <taxon>Zoopagomycota</taxon>
        <taxon>Kickxellomycotina</taxon>
        <taxon>Kickxellomycetes</taxon>
        <taxon>Kickxellales</taxon>
        <taxon>Kickxellaceae</taxon>
        <taxon>Coemansia</taxon>
    </lineage>
</organism>
<evidence type="ECO:0000256" key="10">
    <source>
        <dbReference type="RuleBase" id="RU003946"/>
    </source>
</evidence>
<dbReference type="Gene3D" id="1.10.60.40">
    <property type="match status" value="1"/>
</dbReference>
<evidence type="ECO:0000256" key="3">
    <source>
        <dbReference type="ARBA" id="ARBA00022553"/>
    </source>
</evidence>
<keyword evidence="7 9" id="KW-0460">Magnesium</keyword>
<dbReference type="CDD" id="cd16012">
    <property type="entry name" value="ALP"/>
    <property type="match status" value="1"/>
</dbReference>
<dbReference type="InterPro" id="IPR017850">
    <property type="entry name" value="Alkaline_phosphatase_core_sf"/>
</dbReference>
<feature type="binding site" evidence="9">
    <location>
        <position position="119"/>
    </location>
    <ligand>
        <name>Mg(2+)</name>
        <dbReference type="ChEBI" id="CHEBI:18420"/>
    </ligand>
</feature>
<feature type="binding site" evidence="9">
    <location>
        <position position="369"/>
    </location>
    <ligand>
        <name>Zn(2+)</name>
        <dbReference type="ChEBI" id="CHEBI:29105"/>
        <label>2</label>
    </ligand>
</feature>
<accession>A0A9W8GIB6</accession>
<evidence type="ECO:0000256" key="6">
    <source>
        <dbReference type="ARBA" id="ARBA00022833"/>
    </source>
</evidence>
<sequence length="595" mass="65572">MSQAKPPYSAVARTSQEMSSQHVRFAHEQHLSEATDIEESELFDMRARPTETMEAADNDALYYAVSLGSRRRTRKGRVFWVTVLSLVVVSVVGMVWLYSDGISWMQRSKKRNVILMISDGFGPASETMARNYVQQINGLPIGYKSPLDEILVGSSRTRSKDSLVTDSAAGATAFSCLMKTYNGAIAVAEDKMPCGTVLEAAKLQRGMLTGLVATSRITHATPASFSAHVTHREMEDLIAEYQIGNYSLGPVVDLMFGGGRCHFMPNTHANVSCRMDARDLWSEAQAAGFNTLSTRKQFDALDSHGSGAAKALPILGAFASSHMDCEIDRDAAAQPSLAEMSAKALGILDAATKKKNAGFFLMIEGSRIDMAAHTNDPAAHLRDIIAYWDAIAVVRKFVEEHPDTVLISVSDHETGGFSTAKQLTPEYPEYLWNPRALEHVRHSIEYISYKLLAQPADDQEARYKYVRDTVFADWLGVKDSKHEEIIAVAKETESIRLRQLLSDVISNRAQVGWATHGHSAVDVNLYAYGLNAHLLRGNQENTDIGQFIVDQLGLDLGKISGKIKADRVIQGTHAIKESWLGRRDLDALDHYPAAH</sequence>
<dbReference type="InterPro" id="IPR001952">
    <property type="entry name" value="Alkaline_phosphatase"/>
</dbReference>
<keyword evidence="6 9" id="KW-0862">Zinc</keyword>
<dbReference type="PANTHER" id="PTHR11596">
    <property type="entry name" value="ALKALINE PHOSPHATASE"/>
    <property type="match status" value="1"/>
</dbReference>
<evidence type="ECO:0000256" key="11">
    <source>
        <dbReference type="RuleBase" id="RU003947"/>
    </source>
</evidence>
<feature type="active site" description="Phosphoserine intermediate" evidence="8">
    <location>
        <position position="167"/>
    </location>
</feature>
<comment type="catalytic activity">
    <reaction evidence="11">
        <text>a phosphate monoester + H2O = an alcohol + phosphate</text>
        <dbReference type="Rhea" id="RHEA:15017"/>
        <dbReference type="ChEBI" id="CHEBI:15377"/>
        <dbReference type="ChEBI" id="CHEBI:30879"/>
        <dbReference type="ChEBI" id="CHEBI:43474"/>
        <dbReference type="ChEBI" id="CHEBI:67140"/>
        <dbReference type="EC" id="3.1.3.1"/>
    </reaction>
</comment>
<keyword evidence="3" id="KW-0597">Phosphoprotein</keyword>
<dbReference type="GO" id="GO:0004035">
    <property type="term" value="F:alkaline phosphatase activity"/>
    <property type="evidence" value="ECO:0007669"/>
    <property type="project" value="UniProtKB-EC"/>
</dbReference>
<feature type="binding site" evidence="9">
    <location>
        <position position="221"/>
    </location>
    <ligand>
        <name>Mg(2+)</name>
        <dbReference type="ChEBI" id="CHEBI:18420"/>
    </ligand>
</feature>
<dbReference type="EC" id="3.1.3.1" evidence="2 11"/>
<comment type="cofactor">
    <cofactor evidence="9">
        <name>Mg(2+)</name>
        <dbReference type="ChEBI" id="CHEBI:18420"/>
    </cofactor>
    <text evidence="9">Binds 1 Mg(2+) ion.</text>
</comment>
<dbReference type="PANTHER" id="PTHR11596:SF5">
    <property type="entry name" value="ALKALINE PHOSPHATASE"/>
    <property type="match status" value="1"/>
</dbReference>
<evidence type="ECO:0000256" key="7">
    <source>
        <dbReference type="ARBA" id="ARBA00022842"/>
    </source>
</evidence>
<keyword evidence="12" id="KW-1133">Transmembrane helix</keyword>
<evidence type="ECO:0000256" key="5">
    <source>
        <dbReference type="ARBA" id="ARBA00022801"/>
    </source>
</evidence>
<comment type="similarity">
    <text evidence="1 10">Belongs to the alkaline phosphatase family.</text>
</comment>
<feature type="binding site" evidence="9">
    <location>
        <position position="373"/>
    </location>
    <ligand>
        <name>Zn(2+)</name>
        <dbReference type="ChEBI" id="CHEBI:29105"/>
        <label>2</label>
    </ligand>
</feature>
<evidence type="ECO:0000256" key="8">
    <source>
        <dbReference type="PIRSR" id="PIRSR601952-1"/>
    </source>
</evidence>
<dbReference type="PRINTS" id="PR00113">
    <property type="entry name" value="ALKPHPHTASE"/>
</dbReference>
<evidence type="ECO:0000256" key="9">
    <source>
        <dbReference type="PIRSR" id="PIRSR601952-2"/>
    </source>
</evidence>
<name>A0A9W8GIB6_9FUNG</name>
<evidence type="ECO:0000256" key="12">
    <source>
        <dbReference type="SAM" id="Phobius"/>
    </source>
</evidence>
<dbReference type="Proteomes" id="UP001151516">
    <property type="component" value="Unassembled WGS sequence"/>
</dbReference>
<keyword evidence="4 9" id="KW-0479">Metal-binding</keyword>
<dbReference type="Pfam" id="PF00245">
    <property type="entry name" value="Alk_phosphatase"/>
    <property type="match status" value="1"/>
</dbReference>
<keyword evidence="14" id="KW-1185">Reference proteome</keyword>
<dbReference type="PROSITE" id="PS00123">
    <property type="entry name" value="ALKALINE_PHOSPHATASE"/>
    <property type="match status" value="1"/>
</dbReference>
<feature type="binding site" evidence="9">
    <location>
        <position position="518"/>
    </location>
    <ligand>
        <name>Zn(2+)</name>
        <dbReference type="ChEBI" id="CHEBI:29105"/>
        <label>2</label>
    </ligand>
</feature>
<dbReference type="AlphaFoldDB" id="A0A9W8GIB6"/>
<evidence type="ECO:0000256" key="4">
    <source>
        <dbReference type="ARBA" id="ARBA00022723"/>
    </source>
</evidence>